<name>A0ACB9SLJ9_HOLOL</name>
<evidence type="ECO:0000313" key="2">
    <source>
        <dbReference type="Proteomes" id="UP001056778"/>
    </source>
</evidence>
<keyword evidence="2" id="KW-1185">Reference proteome</keyword>
<comment type="caution">
    <text evidence="1">The sequence shown here is derived from an EMBL/GenBank/DDBJ whole genome shotgun (WGS) entry which is preliminary data.</text>
</comment>
<dbReference type="EMBL" id="CM043022">
    <property type="protein sequence ID" value="KAI4456209.1"/>
    <property type="molecule type" value="Genomic_DNA"/>
</dbReference>
<sequence length="329" mass="36263">MSCCYCLSILFSVIAFAAIALKIYVKLTIKWNNSYTSLVGKTAIVTGANIGIGYYTALDFAKRGGRVILACRNRGRAEDALRRIIKATGNKNVTYKLVDFTSLQSVRDFAADINKNEERVDILVNNAGIILGNEDYTKDGIQTVLHVNHISPFLLTHLLIDKLKKSAPSRIINVSSIAAKNANLSVKTIDKINLISRNFLNIAMYNDSKLCNILFTTELAKRLAQTGVTVNALHPGGVYTNILNSASGILKDVFTIIAKWFFLTAEEGAQTQIYLSVSNDVAGVTGGLFDKCKQIDIYETAQDADLAVKVWEKSEEYAKLNDNEKISYL</sequence>
<proteinExistence type="predicted"/>
<reference evidence="1" key="1">
    <citation type="submission" date="2022-04" db="EMBL/GenBank/DDBJ databases">
        <title>Chromosome-scale genome assembly of Holotrichia oblita Faldermann.</title>
        <authorList>
            <person name="Rongchong L."/>
        </authorList>
    </citation>
    <scope>NUCLEOTIDE SEQUENCE</scope>
    <source>
        <strain evidence="1">81SQS9</strain>
    </source>
</reference>
<organism evidence="1 2">
    <name type="scientific">Holotrichia oblita</name>
    <name type="common">Chafer beetle</name>
    <dbReference type="NCBI Taxonomy" id="644536"/>
    <lineage>
        <taxon>Eukaryota</taxon>
        <taxon>Metazoa</taxon>
        <taxon>Ecdysozoa</taxon>
        <taxon>Arthropoda</taxon>
        <taxon>Hexapoda</taxon>
        <taxon>Insecta</taxon>
        <taxon>Pterygota</taxon>
        <taxon>Neoptera</taxon>
        <taxon>Endopterygota</taxon>
        <taxon>Coleoptera</taxon>
        <taxon>Polyphaga</taxon>
        <taxon>Scarabaeiformia</taxon>
        <taxon>Scarabaeidae</taxon>
        <taxon>Melolonthinae</taxon>
        <taxon>Holotrichia</taxon>
    </lineage>
</organism>
<evidence type="ECO:0000313" key="1">
    <source>
        <dbReference type="EMBL" id="KAI4456209.1"/>
    </source>
</evidence>
<protein>
    <submittedName>
        <fullName evidence="1">Phosphatidylinositol-glycan biosynthesis class f protein-related</fullName>
    </submittedName>
</protein>
<dbReference type="Proteomes" id="UP001056778">
    <property type="component" value="Chromosome 8"/>
</dbReference>
<gene>
    <name evidence="1" type="ORF">MML48_8g00016957</name>
</gene>
<accession>A0ACB9SLJ9</accession>